<dbReference type="GO" id="GO:0051087">
    <property type="term" value="F:protein-folding chaperone binding"/>
    <property type="evidence" value="ECO:0007669"/>
    <property type="project" value="TreeGrafter"/>
</dbReference>
<gene>
    <name evidence="8" type="ORF">DI551_00170</name>
</gene>
<dbReference type="PANTHER" id="PTHR10721">
    <property type="entry name" value="MITOCHONDRIAL IMPORT INNER MEMBRANE TRANSLOCASE SUBUNIT TIM44"/>
    <property type="match status" value="1"/>
</dbReference>
<dbReference type="AlphaFoldDB" id="A0A2W5N6G8"/>
<comment type="caution">
    <text evidence="8">The sequence shown here is derived from an EMBL/GenBank/DDBJ whole genome shotgun (WGS) entry which is preliminary data.</text>
</comment>
<evidence type="ECO:0000256" key="5">
    <source>
        <dbReference type="SAM" id="MobiDB-lite"/>
    </source>
</evidence>
<comment type="similarity">
    <text evidence="2">Belongs to the Tim44 family.</text>
</comment>
<organism evidence="8 9">
    <name type="scientific">Micavibrio aeruginosavorus</name>
    <dbReference type="NCBI Taxonomy" id="349221"/>
    <lineage>
        <taxon>Bacteria</taxon>
        <taxon>Pseudomonadati</taxon>
        <taxon>Bdellovibrionota</taxon>
        <taxon>Bdellovibrionia</taxon>
        <taxon>Bdellovibrionales</taxon>
        <taxon>Pseudobdellovibrionaceae</taxon>
        <taxon>Micavibrio</taxon>
    </lineage>
</organism>
<feature type="transmembrane region" description="Helical" evidence="6">
    <location>
        <begin position="6"/>
        <end position="23"/>
    </location>
</feature>
<evidence type="ECO:0000256" key="1">
    <source>
        <dbReference type="ARBA" id="ARBA00004370"/>
    </source>
</evidence>
<dbReference type="Gene3D" id="3.10.450.240">
    <property type="match status" value="1"/>
</dbReference>
<feature type="region of interest" description="Disordered" evidence="5">
    <location>
        <begin position="28"/>
        <end position="52"/>
    </location>
</feature>
<evidence type="ECO:0000256" key="6">
    <source>
        <dbReference type="SAM" id="Phobius"/>
    </source>
</evidence>
<keyword evidence="3" id="KW-0809">Transit peptide</keyword>
<evidence type="ECO:0000259" key="7">
    <source>
        <dbReference type="SMART" id="SM00978"/>
    </source>
</evidence>
<dbReference type="GO" id="GO:0030150">
    <property type="term" value="P:protein import into mitochondrial matrix"/>
    <property type="evidence" value="ECO:0007669"/>
    <property type="project" value="TreeGrafter"/>
</dbReference>
<dbReference type="Pfam" id="PF04280">
    <property type="entry name" value="Tim44"/>
    <property type="match status" value="1"/>
</dbReference>
<dbReference type="GO" id="GO:0016020">
    <property type="term" value="C:membrane"/>
    <property type="evidence" value="ECO:0007669"/>
    <property type="project" value="UniProtKB-SubCell"/>
</dbReference>
<reference evidence="8 9" key="1">
    <citation type="submission" date="2017-08" db="EMBL/GenBank/DDBJ databases">
        <title>Infants hospitalized years apart are colonized by the same room-sourced microbial strains.</title>
        <authorList>
            <person name="Brooks B."/>
            <person name="Olm M.R."/>
            <person name="Firek B.A."/>
            <person name="Baker R."/>
            <person name="Thomas B.C."/>
            <person name="Morowitz M.J."/>
            <person name="Banfield J.F."/>
        </authorList>
    </citation>
    <scope>NUCLEOTIDE SEQUENCE [LARGE SCALE GENOMIC DNA]</scope>
    <source>
        <strain evidence="8">S2_005_002_R2_29</strain>
    </source>
</reference>
<dbReference type="InterPro" id="IPR039544">
    <property type="entry name" value="Tim44-like"/>
</dbReference>
<evidence type="ECO:0000256" key="4">
    <source>
        <dbReference type="ARBA" id="ARBA00023136"/>
    </source>
</evidence>
<dbReference type="SUPFAM" id="SSF54427">
    <property type="entry name" value="NTF2-like"/>
    <property type="match status" value="1"/>
</dbReference>
<dbReference type="PIRSF" id="PIRSF031890">
    <property type="entry name" value="UCP031890_transporter_Tim44"/>
    <property type="match status" value="1"/>
</dbReference>
<protein>
    <submittedName>
        <fullName evidence="8">Tim44 domain-containing protein</fullName>
    </submittedName>
</protein>
<dbReference type="PANTHER" id="PTHR10721:SF1">
    <property type="entry name" value="MITOCHONDRIAL IMPORT INNER MEMBRANE TRANSLOCASE SUBUNIT TIM44"/>
    <property type="match status" value="1"/>
</dbReference>
<evidence type="ECO:0000313" key="8">
    <source>
        <dbReference type="EMBL" id="PZQ49102.1"/>
    </source>
</evidence>
<keyword evidence="6" id="KW-0812">Transmembrane</keyword>
<dbReference type="EMBL" id="QFQB01000001">
    <property type="protein sequence ID" value="PZQ49102.1"/>
    <property type="molecule type" value="Genomic_DNA"/>
</dbReference>
<dbReference type="SMART" id="SM00978">
    <property type="entry name" value="Tim44"/>
    <property type="match status" value="1"/>
</dbReference>
<keyword evidence="6" id="KW-1133">Transmembrane helix</keyword>
<evidence type="ECO:0000256" key="2">
    <source>
        <dbReference type="ARBA" id="ARBA00009597"/>
    </source>
</evidence>
<dbReference type="InterPro" id="IPR032710">
    <property type="entry name" value="NTF2-like_dom_sf"/>
</dbReference>
<comment type="subcellular location">
    <subcellularLocation>
        <location evidence="1">Membrane</location>
    </subcellularLocation>
</comment>
<dbReference type="InterPro" id="IPR016985">
    <property type="entry name" value="UCP031890_Tim44-rel"/>
</dbReference>
<accession>A0A2W5N6G8</accession>
<proteinExistence type="inferred from homology"/>
<feature type="domain" description="Tim44-like" evidence="7">
    <location>
        <begin position="81"/>
        <end position="227"/>
    </location>
</feature>
<name>A0A2W5N6G8_9BACT</name>
<dbReference type="NCBIfam" id="NF033779">
    <property type="entry name" value="Tim44_TimA_adap"/>
    <property type="match status" value="1"/>
</dbReference>
<dbReference type="InterPro" id="IPR007379">
    <property type="entry name" value="Tim44-like_dom"/>
</dbReference>
<dbReference type="Proteomes" id="UP000249417">
    <property type="component" value="Unassembled WGS sequence"/>
</dbReference>
<evidence type="ECO:0000313" key="9">
    <source>
        <dbReference type="Proteomes" id="UP000249417"/>
    </source>
</evidence>
<evidence type="ECO:0000256" key="3">
    <source>
        <dbReference type="ARBA" id="ARBA00022946"/>
    </source>
</evidence>
<keyword evidence="4 6" id="KW-0472">Membrane</keyword>
<sequence>MDATLIIYALVAAGLVFWLRSVLGTRHGDERERPNPFTTPVEGNPSDPLTDLSGDKVVTLPLADAGRPSLPRNVTLSGADAERVLMEISRVDRDFDLARFATGAQDAFVMIVEAFAAGDEETLKEFLEPQVFAAFQNAIKDRAARGESMSTEIHAVRKMDIMNVSFDGRNAHVTVRFIADETCVIKNREGVILSGDPDRITEMNDIWTFSRNVKNRDPMWYLQETRDGDVQEDHKTPVPDAG</sequence>